<dbReference type="InterPro" id="IPR022742">
    <property type="entry name" value="Hydrolase_4"/>
</dbReference>
<name>A0A0C1L7F8_9BACT</name>
<gene>
    <name evidence="6" type="ORF">OI18_06070</name>
</gene>
<dbReference type="EMBL" id="JSVC01000006">
    <property type="protein sequence ID" value="KIC95451.1"/>
    <property type="molecule type" value="Genomic_DNA"/>
</dbReference>
<dbReference type="GO" id="GO:0047372">
    <property type="term" value="F:monoacylglycerol lipase activity"/>
    <property type="evidence" value="ECO:0007669"/>
    <property type="project" value="UniProtKB-EC"/>
</dbReference>
<evidence type="ECO:0000256" key="3">
    <source>
        <dbReference type="ARBA" id="ARBA00013254"/>
    </source>
</evidence>
<dbReference type="STRING" id="1349421.OI18_06070"/>
<evidence type="ECO:0000256" key="1">
    <source>
        <dbReference type="ARBA" id="ARBA00001613"/>
    </source>
</evidence>
<evidence type="ECO:0000256" key="4">
    <source>
        <dbReference type="ARBA" id="ARBA00071261"/>
    </source>
</evidence>
<dbReference type="OrthoDB" id="9780932at2"/>
<dbReference type="Proteomes" id="UP000031408">
    <property type="component" value="Unassembled WGS sequence"/>
</dbReference>
<dbReference type="PRINTS" id="PR00111">
    <property type="entry name" value="ABHYDROLASE"/>
</dbReference>
<protein>
    <recommendedName>
        <fullName evidence="4">Monoacylglycerol lipase</fullName>
        <ecNumber evidence="3">3.1.1.23</ecNumber>
    </recommendedName>
</protein>
<evidence type="ECO:0000256" key="2">
    <source>
        <dbReference type="ARBA" id="ARBA00008645"/>
    </source>
</evidence>
<evidence type="ECO:0000313" key="7">
    <source>
        <dbReference type="Proteomes" id="UP000031408"/>
    </source>
</evidence>
<dbReference type="RefSeq" id="WP_039138051.1">
    <property type="nucleotide sequence ID" value="NZ_JSVC01000006.1"/>
</dbReference>
<dbReference type="InterPro" id="IPR000073">
    <property type="entry name" value="AB_hydrolase_1"/>
</dbReference>
<reference evidence="6 7" key="1">
    <citation type="submission" date="2014-11" db="EMBL/GenBank/DDBJ databases">
        <title>Genome sequence of Flavihumibacter solisilvae 3-3.</title>
        <authorList>
            <person name="Zhou G."/>
            <person name="Li M."/>
            <person name="Wang G."/>
        </authorList>
    </citation>
    <scope>NUCLEOTIDE SEQUENCE [LARGE SCALE GENOMIC DNA]</scope>
    <source>
        <strain evidence="6 7">3-3</strain>
    </source>
</reference>
<feature type="domain" description="Serine aminopeptidase S33" evidence="5">
    <location>
        <begin position="29"/>
        <end position="261"/>
    </location>
</feature>
<dbReference type="Gene3D" id="3.40.50.1820">
    <property type="entry name" value="alpha/beta hydrolase"/>
    <property type="match status" value="1"/>
</dbReference>
<evidence type="ECO:0000313" key="6">
    <source>
        <dbReference type="EMBL" id="KIC95451.1"/>
    </source>
</evidence>
<evidence type="ECO:0000259" key="5">
    <source>
        <dbReference type="Pfam" id="PF12146"/>
    </source>
</evidence>
<dbReference type="EC" id="3.1.1.23" evidence="3"/>
<comment type="caution">
    <text evidence="6">The sequence shown here is derived from an EMBL/GenBank/DDBJ whole genome shotgun (WGS) entry which is preliminary data.</text>
</comment>
<comment type="similarity">
    <text evidence="2">Belongs to the AB hydrolase superfamily.</text>
</comment>
<keyword evidence="7" id="KW-1185">Reference proteome</keyword>
<dbReference type="FunFam" id="3.40.50.1820:FF:000117">
    <property type="entry name" value="Monoglyceride lipase, putative"/>
    <property type="match status" value="1"/>
</dbReference>
<dbReference type="PANTHER" id="PTHR11614">
    <property type="entry name" value="PHOSPHOLIPASE-RELATED"/>
    <property type="match status" value="1"/>
</dbReference>
<dbReference type="Pfam" id="PF12146">
    <property type="entry name" value="Hydrolase_4"/>
    <property type="match status" value="1"/>
</dbReference>
<dbReference type="AlphaFoldDB" id="A0A0C1L7F8"/>
<dbReference type="InterPro" id="IPR051044">
    <property type="entry name" value="MAG_DAG_Lipase"/>
</dbReference>
<accession>A0A0C1L7F8</accession>
<organism evidence="6 7">
    <name type="scientific">Flavihumibacter solisilvae</name>
    <dbReference type="NCBI Taxonomy" id="1349421"/>
    <lineage>
        <taxon>Bacteria</taxon>
        <taxon>Pseudomonadati</taxon>
        <taxon>Bacteroidota</taxon>
        <taxon>Chitinophagia</taxon>
        <taxon>Chitinophagales</taxon>
        <taxon>Chitinophagaceae</taxon>
        <taxon>Flavihumibacter</taxon>
    </lineage>
</organism>
<proteinExistence type="inferred from homology"/>
<sequence length="280" mass="31142">MSVSEIHSGSTFQDNKGQYIFYRSWKVNQSRGIVLVVHGLNSHSGYYHRFAGQLNGNGFDVYAMDLCGRGQSEGERFYVRDYRDLISDIDKLLNIARSAYPALPVFLLGHSAGGVFAAVYAVHHQEKLKGLILESIALQVPVPAFALATMKVLAHFIPHSRLVKLDNESFSRDPSIVAMMNADPLLAGEKQPVKTMQQLLLAVEYLESEMPGITLPLLVMHGTADKVTRLSGSKYLVEHVSSVDRQLKTYEGHYHDLLNDKCNGIVTGDIVNWLNTHSIT</sequence>
<comment type="catalytic activity">
    <reaction evidence="1">
        <text>Hydrolyzes glycerol monoesters of long-chain fatty acids.</text>
        <dbReference type="EC" id="3.1.1.23"/>
    </reaction>
</comment>
<dbReference type="SUPFAM" id="SSF53474">
    <property type="entry name" value="alpha/beta-Hydrolases"/>
    <property type="match status" value="1"/>
</dbReference>
<dbReference type="InterPro" id="IPR029058">
    <property type="entry name" value="AB_hydrolase_fold"/>
</dbReference>